<dbReference type="EMBL" id="BMQW01000007">
    <property type="protein sequence ID" value="GGP92819.1"/>
    <property type="molecule type" value="Genomic_DNA"/>
</dbReference>
<dbReference type="Proteomes" id="UP000654004">
    <property type="component" value="Unassembled WGS sequence"/>
</dbReference>
<gene>
    <name evidence="1" type="ORF">GCM10009410_28600</name>
</gene>
<reference evidence="2" key="1">
    <citation type="journal article" date="2019" name="Int. J. Syst. Evol. Microbiol.">
        <title>The Global Catalogue of Microorganisms (GCM) 10K type strain sequencing project: providing services to taxonomists for standard genome sequencing and annotation.</title>
        <authorList>
            <consortium name="The Broad Institute Genomics Platform"/>
            <consortium name="The Broad Institute Genome Sequencing Center for Infectious Disease"/>
            <person name="Wu L."/>
            <person name="Ma J."/>
        </authorList>
    </citation>
    <scope>NUCLEOTIDE SEQUENCE [LARGE SCALE GENOMIC DNA]</scope>
    <source>
        <strain evidence="2">JCM 32305</strain>
    </source>
</reference>
<comment type="caution">
    <text evidence="1">The sequence shown here is derived from an EMBL/GenBank/DDBJ whole genome shotgun (WGS) entry which is preliminary data.</text>
</comment>
<keyword evidence="2" id="KW-1185">Reference proteome</keyword>
<protein>
    <recommendedName>
        <fullName evidence="3">Anti-sigma factor</fullName>
    </recommendedName>
</protein>
<name>A0ABQ2QT51_9GAMM</name>
<organism evidence="1 2">
    <name type="scientific">Shewanella ulleungensis</name>
    <dbReference type="NCBI Taxonomy" id="2282699"/>
    <lineage>
        <taxon>Bacteria</taxon>
        <taxon>Pseudomonadati</taxon>
        <taxon>Pseudomonadota</taxon>
        <taxon>Gammaproteobacteria</taxon>
        <taxon>Alteromonadales</taxon>
        <taxon>Shewanellaceae</taxon>
        <taxon>Shewanella</taxon>
    </lineage>
</organism>
<proteinExistence type="predicted"/>
<sequence length="260" mass="28671">MNLSDETLSAFLDAELPEAEMERVRMALVDNEAIAERLAELAMVDVMVQEHYQAIDQQPIPASTQALLADEELVAANPVTDTFVTDNVVEFPWWRKAQQHVQQYAAAVAVIALIAGYGVYQIESPSPSQTNIAAANSLSLQNDISEQLTHLPSGIDTILDNDSVLTIQLSFYNQQGELCRQYAVQDQAQQSNVIACQQQGQWQQMASVEYKSDPDHQIDHQALYQTASGGSALDEVLDQLIADAPLTMVQEQKALQQLAK</sequence>
<accession>A0ABQ2QT51</accession>
<evidence type="ECO:0000313" key="1">
    <source>
        <dbReference type="EMBL" id="GGP92819.1"/>
    </source>
</evidence>
<evidence type="ECO:0000313" key="2">
    <source>
        <dbReference type="Proteomes" id="UP000654004"/>
    </source>
</evidence>
<evidence type="ECO:0008006" key="3">
    <source>
        <dbReference type="Google" id="ProtNLM"/>
    </source>
</evidence>
<dbReference type="RefSeq" id="WP_188957375.1">
    <property type="nucleotide sequence ID" value="NZ_BMQW01000007.1"/>
</dbReference>